<dbReference type="EMBL" id="MU006598">
    <property type="protein sequence ID" value="KAF2743314.1"/>
    <property type="molecule type" value="Genomic_DNA"/>
</dbReference>
<evidence type="ECO:0000313" key="1">
    <source>
        <dbReference type="EMBL" id="KAF2743314.1"/>
    </source>
</evidence>
<protein>
    <submittedName>
        <fullName evidence="1">Uncharacterized protein</fullName>
    </submittedName>
</protein>
<accession>A0A6A6V0Q5</accession>
<keyword evidence="2" id="KW-1185">Reference proteome</keyword>
<evidence type="ECO:0000313" key="2">
    <source>
        <dbReference type="Proteomes" id="UP000799440"/>
    </source>
</evidence>
<dbReference type="AlphaFoldDB" id="A0A6A6V0Q5"/>
<reference evidence="1" key="1">
    <citation type="journal article" date="2020" name="Stud. Mycol.">
        <title>101 Dothideomycetes genomes: a test case for predicting lifestyles and emergence of pathogens.</title>
        <authorList>
            <person name="Haridas S."/>
            <person name="Albert R."/>
            <person name="Binder M."/>
            <person name="Bloem J."/>
            <person name="Labutti K."/>
            <person name="Salamov A."/>
            <person name="Andreopoulos B."/>
            <person name="Baker S."/>
            <person name="Barry K."/>
            <person name="Bills G."/>
            <person name="Bluhm B."/>
            <person name="Cannon C."/>
            <person name="Castanera R."/>
            <person name="Culley D."/>
            <person name="Daum C."/>
            <person name="Ezra D."/>
            <person name="Gonzalez J."/>
            <person name="Henrissat B."/>
            <person name="Kuo A."/>
            <person name="Liang C."/>
            <person name="Lipzen A."/>
            <person name="Lutzoni F."/>
            <person name="Magnuson J."/>
            <person name="Mondo S."/>
            <person name="Nolan M."/>
            <person name="Ohm R."/>
            <person name="Pangilinan J."/>
            <person name="Park H.-J."/>
            <person name="Ramirez L."/>
            <person name="Alfaro M."/>
            <person name="Sun H."/>
            <person name="Tritt A."/>
            <person name="Yoshinaga Y."/>
            <person name="Zwiers L.-H."/>
            <person name="Turgeon B."/>
            <person name="Goodwin S."/>
            <person name="Spatafora J."/>
            <person name="Crous P."/>
            <person name="Grigoriev I."/>
        </authorList>
    </citation>
    <scope>NUCLEOTIDE SEQUENCE</scope>
    <source>
        <strain evidence="1">CBS 119925</strain>
    </source>
</reference>
<name>A0A6A6V0Q5_9PLEO</name>
<organism evidence="1 2">
    <name type="scientific">Sporormia fimetaria CBS 119925</name>
    <dbReference type="NCBI Taxonomy" id="1340428"/>
    <lineage>
        <taxon>Eukaryota</taxon>
        <taxon>Fungi</taxon>
        <taxon>Dikarya</taxon>
        <taxon>Ascomycota</taxon>
        <taxon>Pezizomycotina</taxon>
        <taxon>Dothideomycetes</taxon>
        <taxon>Pleosporomycetidae</taxon>
        <taxon>Pleosporales</taxon>
        <taxon>Sporormiaceae</taxon>
        <taxon>Sporormia</taxon>
    </lineage>
</organism>
<dbReference type="Proteomes" id="UP000799440">
    <property type="component" value="Unassembled WGS sequence"/>
</dbReference>
<gene>
    <name evidence="1" type="ORF">M011DRAFT_224419</name>
</gene>
<sequence length="168" mass="17948">MCGDLQVWVDGSARGVVMSSMNVFRVQEAGFLFRDAAEAGTGAAGERTGSQFTDLVVRRAVMGVHMEAGGDSGDVGERCCAFSTRATLGLATHAATPHATHMTHCASYLPRYHGCCMTAAQDAARAADTGRRHPQGPLHAYRTACTQMQSKFPRLTSTEAVPRPFGIW</sequence>
<proteinExistence type="predicted"/>